<dbReference type="Proteomes" id="UP001171606">
    <property type="component" value="Unassembled WGS sequence"/>
</dbReference>
<protein>
    <submittedName>
        <fullName evidence="1">Capsular biosynthesis protein</fullName>
    </submittedName>
</protein>
<dbReference type="SUPFAM" id="SSF56784">
    <property type="entry name" value="HAD-like"/>
    <property type="match status" value="1"/>
</dbReference>
<dbReference type="NCBIfam" id="TIGR01689">
    <property type="entry name" value="EcbF-BcbF"/>
    <property type="match status" value="1"/>
</dbReference>
<proteinExistence type="predicted"/>
<reference evidence="1" key="1">
    <citation type="submission" date="2023-07" db="EMBL/GenBank/DDBJ databases">
        <title>A collection of bacterial strains from the Burkholderia cepacia Research Laboratory and Repository.</title>
        <authorList>
            <person name="Lipuma J."/>
            <person name="Spilker T."/>
            <person name="Caverly L."/>
        </authorList>
    </citation>
    <scope>NUCLEOTIDE SEQUENCE</scope>
    <source>
        <strain evidence="1">AU42020</strain>
    </source>
</reference>
<dbReference type="RefSeq" id="WP_301755170.1">
    <property type="nucleotide sequence ID" value="NZ_JAUJSQ010000002.1"/>
</dbReference>
<dbReference type="InterPro" id="IPR023214">
    <property type="entry name" value="HAD_sf"/>
</dbReference>
<dbReference type="Gene3D" id="3.40.50.1000">
    <property type="entry name" value="HAD superfamily/HAD-like"/>
    <property type="match status" value="1"/>
</dbReference>
<comment type="caution">
    <text evidence="1">The sequence shown here is derived from an EMBL/GenBank/DDBJ whole genome shotgun (WGS) entry which is preliminary data.</text>
</comment>
<name>A0ABT8P7V1_9BURK</name>
<gene>
    <name evidence="1" type="ORF">QZM52_06300</name>
</gene>
<keyword evidence="2" id="KW-1185">Reference proteome</keyword>
<dbReference type="InterPro" id="IPR010039">
    <property type="entry name" value="EcbF_BcbF"/>
</dbReference>
<sequence>MRRIIMDLDDTICSTRDGNYLESTPQQEVISRLHEYRAKGFQIVISTSRNMRTYEGNIGKITANTLPVIINWLDRHNVPYDEIYVGKPWCGTEGFYVDDKAIRPDEFIGKSYDEIKTIVGIK</sequence>
<accession>A0ABT8P7V1</accession>
<dbReference type="InterPro" id="IPR036412">
    <property type="entry name" value="HAD-like_sf"/>
</dbReference>
<evidence type="ECO:0000313" key="2">
    <source>
        <dbReference type="Proteomes" id="UP001171606"/>
    </source>
</evidence>
<dbReference type="EMBL" id="JAUJSQ010000002">
    <property type="protein sequence ID" value="MDN7930902.1"/>
    <property type="molecule type" value="Genomic_DNA"/>
</dbReference>
<organism evidence="1 2">
    <name type="scientific">Burkholderia metallica</name>
    <dbReference type="NCBI Taxonomy" id="488729"/>
    <lineage>
        <taxon>Bacteria</taxon>
        <taxon>Pseudomonadati</taxon>
        <taxon>Pseudomonadota</taxon>
        <taxon>Betaproteobacteria</taxon>
        <taxon>Burkholderiales</taxon>
        <taxon>Burkholderiaceae</taxon>
        <taxon>Burkholderia</taxon>
        <taxon>Burkholderia cepacia complex</taxon>
    </lineage>
</organism>
<evidence type="ECO:0000313" key="1">
    <source>
        <dbReference type="EMBL" id="MDN7930902.1"/>
    </source>
</evidence>